<keyword evidence="5" id="KW-1185">Reference proteome</keyword>
<keyword evidence="1" id="KW-0812">Transmembrane</keyword>
<keyword evidence="2" id="KW-0732">Signal</keyword>
<gene>
    <name evidence="4" type="ORF">TCON_1683</name>
</gene>
<organism evidence="4 5">
    <name type="scientific">Astathelohania contejeani</name>
    <dbReference type="NCBI Taxonomy" id="164912"/>
    <lineage>
        <taxon>Eukaryota</taxon>
        <taxon>Fungi</taxon>
        <taxon>Fungi incertae sedis</taxon>
        <taxon>Microsporidia</taxon>
        <taxon>Astathelohaniidae</taxon>
        <taxon>Astathelohania</taxon>
    </lineage>
</organism>
<name>A0ABQ7HY81_9MICR</name>
<dbReference type="Pfam" id="PF01105">
    <property type="entry name" value="EMP24_GP25L"/>
    <property type="match status" value="1"/>
</dbReference>
<evidence type="ECO:0000256" key="1">
    <source>
        <dbReference type="SAM" id="Phobius"/>
    </source>
</evidence>
<evidence type="ECO:0000259" key="3">
    <source>
        <dbReference type="Pfam" id="PF01105"/>
    </source>
</evidence>
<keyword evidence="1" id="KW-0472">Membrane</keyword>
<dbReference type="Proteomes" id="UP001516464">
    <property type="component" value="Unassembled WGS sequence"/>
</dbReference>
<keyword evidence="1" id="KW-1133">Transmembrane helix</keyword>
<evidence type="ECO:0000256" key="2">
    <source>
        <dbReference type="SAM" id="SignalP"/>
    </source>
</evidence>
<evidence type="ECO:0000313" key="4">
    <source>
        <dbReference type="EMBL" id="KAF7683104.1"/>
    </source>
</evidence>
<dbReference type="EMBL" id="SBIQ01000129">
    <property type="protein sequence ID" value="KAF7683104.1"/>
    <property type="molecule type" value="Genomic_DNA"/>
</dbReference>
<sequence>MNLLFLFFIQIFSYRVTIKPNSKFEVEQTFAKGDRFKLEYQVESHGNALTELRDPRFRMIGSFKEDYNVMYSEATEEGPFSVIFYNVSRSDIKVYFVFENVLENTIDPYGGSEFEVLENFERALKENINSQSKHISRQEKHNRLAKKSKKWVRTVMIFEAIFSMAMIYFLHKQTIRLFDKKTRV</sequence>
<protein>
    <recommendedName>
        <fullName evidence="3">GOLD domain-containing protein</fullName>
    </recommendedName>
</protein>
<feature type="domain" description="GOLD" evidence="3">
    <location>
        <begin position="14"/>
        <end position="169"/>
    </location>
</feature>
<evidence type="ECO:0000313" key="5">
    <source>
        <dbReference type="Proteomes" id="UP001516464"/>
    </source>
</evidence>
<proteinExistence type="predicted"/>
<feature type="signal peptide" evidence="2">
    <location>
        <begin position="1"/>
        <end position="18"/>
    </location>
</feature>
<comment type="caution">
    <text evidence="4">The sequence shown here is derived from an EMBL/GenBank/DDBJ whole genome shotgun (WGS) entry which is preliminary data.</text>
</comment>
<dbReference type="InterPro" id="IPR009038">
    <property type="entry name" value="GOLD_dom"/>
</dbReference>
<feature type="transmembrane region" description="Helical" evidence="1">
    <location>
        <begin position="151"/>
        <end position="171"/>
    </location>
</feature>
<reference evidence="4 5" key="1">
    <citation type="submission" date="2019-01" db="EMBL/GenBank/DDBJ databases">
        <title>Genomes sequencing and comparative genomics of infectious freshwater microsporidia, Cucumispora dikerogammari and Thelohania contejeani.</title>
        <authorList>
            <person name="Cormier A."/>
            <person name="Giraud I."/>
            <person name="Wattier R."/>
            <person name="Teixeira M."/>
            <person name="Grandjean F."/>
            <person name="Rigaud T."/>
            <person name="Cordaux R."/>
        </authorList>
    </citation>
    <scope>NUCLEOTIDE SEQUENCE [LARGE SCALE GENOMIC DNA]</scope>
    <source>
        <strain evidence="4">T1</strain>
        <tissue evidence="4">Spores</tissue>
    </source>
</reference>
<feature type="chain" id="PRO_5046811756" description="GOLD domain-containing protein" evidence="2">
    <location>
        <begin position="19"/>
        <end position="184"/>
    </location>
</feature>
<accession>A0ABQ7HY81</accession>